<dbReference type="AlphaFoldDB" id="A0A2M7RDB1"/>
<proteinExistence type="predicted"/>
<keyword evidence="1" id="KW-0812">Transmembrane</keyword>
<reference evidence="3" key="1">
    <citation type="submission" date="2017-09" db="EMBL/GenBank/DDBJ databases">
        <title>Depth-based differentiation of microbial function through sediment-hosted aquifers and enrichment of novel symbionts in the deep terrestrial subsurface.</title>
        <authorList>
            <person name="Probst A.J."/>
            <person name="Ladd B."/>
            <person name="Jarett J.K."/>
            <person name="Geller-Mcgrath D.E."/>
            <person name="Sieber C.M.K."/>
            <person name="Emerson J.B."/>
            <person name="Anantharaman K."/>
            <person name="Thomas B.C."/>
            <person name="Malmstrom R."/>
            <person name="Stieglmeier M."/>
            <person name="Klingl A."/>
            <person name="Woyke T."/>
            <person name="Ryan C.M."/>
            <person name="Banfield J.F."/>
        </authorList>
    </citation>
    <scope>NUCLEOTIDE SEQUENCE [LARGE SCALE GENOMIC DNA]</scope>
</reference>
<evidence type="ECO:0008006" key="4">
    <source>
        <dbReference type="Google" id="ProtNLM"/>
    </source>
</evidence>
<feature type="transmembrane region" description="Helical" evidence="1">
    <location>
        <begin position="214"/>
        <end position="234"/>
    </location>
</feature>
<dbReference type="InterPro" id="IPR025101">
    <property type="entry name" value="DUF4012"/>
</dbReference>
<organism evidence="2 3">
    <name type="scientific">Candidatus Komeilibacteria bacterium CG_4_10_14_0_8_um_filter_37_78</name>
    <dbReference type="NCBI Taxonomy" id="1974471"/>
    <lineage>
        <taxon>Bacteria</taxon>
        <taxon>Candidatus Komeiliibacteriota</taxon>
    </lineage>
</organism>
<sequence length="866" mass="99506">MSSHKMTKKAKTNKKDPQQVKYEIDLADFDIADEYIVQEVVDQEKRKILSEYNLDRIISQESSAANFIHKKSSLIPVSPHLVNLKNKFLEEQKRKTEIAEAELAQKKFVNSIGQAKDSIKKINTQWHSSTQSGIRKIANLSTYFQTEIRFHSFVLAKLSIMQLLFSSLKIIDNLINSIYNFLLESRDLITRLKSKCTVSDLNYLQHSRLVFAKFIIFIFIAALLLTPFGFLNVYQQAVQDKGRVLGISYEAAKHWQAGAEYISQGQWQLAAKSFDQAGINFQKAKAELENYNQLILKAAKYIPGQGSDLHSGENLIKLGDKLSSLIAEISSVIANKQDLGDLTLIEQLDLLAEQINYINTKYAEITPLLSEIDYQVLPDAYQVLFLTWQDNNKFFISLLNDLNSTLNWLQQVLAAEQPQRYLLVFQNSNELRATGGFMGSFALVDIDQGAIVNIEMPGGGFYDLEGQLKEFVIAPYPQQLLGSRWQIWDANWWPDWPTSAAKIAWFYEKTGGPTVDGVFAINSQVMVDLMELFGPIDLPQYDKVLTHQNVIEALQHAVEFEYDIDVNKPKQILADLLPILIDNIYALDTSQLLMFGNMINSELRYQDMQLYFTDPVLQDFAIQKDWAGSIQDTTGDYLKVVAQNIGGGKTDEVIEQNVAYSLTIGPDQYLIAKTLVTRKHNGDLNDVFTRHRNVSFIRLYVPEGSDLISIEGAIEPDQKLFKEIYDNLEADIDLIKYDGLNYYLRFDQYYETEQFNKQVFGQWLMLDPGEEKTLEFIYRLPIKITTEESTKFLKWFQGDLNELVYSLYYEQQAGLKNGKFSMKFELPSTMTLKWFNDTNQKMYKLGNWLYTEDDSREDYVLGFILQ</sequence>
<keyword evidence="1" id="KW-1133">Transmembrane helix</keyword>
<dbReference type="Proteomes" id="UP000228689">
    <property type="component" value="Unassembled WGS sequence"/>
</dbReference>
<protein>
    <recommendedName>
        <fullName evidence="4">DUF4012 domain-containing protein</fullName>
    </recommendedName>
</protein>
<evidence type="ECO:0000313" key="3">
    <source>
        <dbReference type="Proteomes" id="UP000228689"/>
    </source>
</evidence>
<dbReference type="Pfam" id="PF13196">
    <property type="entry name" value="DUF4012"/>
    <property type="match status" value="1"/>
</dbReference>
<evidence type="ECO:0000256" key="1">
    <source>
        <dbReference type="SAM" id="Phobius"/>
    </source>
</evidence>
<comment type="caution">
    <text evidence="2">The sequence shown here is derived from an EMBL/GenBank/DDBJ whole genome shotgun (WGS) entry which is preliminary data.</text>
</comment>
<gene>
    <name evidence="2" type="ORF">COY67_02110</name>
</gene>
<evidence type="ECO:0000313" key="2">
    <source>
        <dbReference type="EMBL" id="PIY94753.1"/>
    </source>
</evidence>
<name>A0A2M7RDB1_9BACT</name>
<keyword evidence="1" id="KW-0472">Membrane</keyword>
<dbReference type="EMBL" id="PFMC01000057">
    <property type="protein sequence ID" value="PIY94753.1"/>
    <property type="molecule type" value="Genomic_DNA"/>
</dbReference>
<accession>A0A2M7RDB1</accession>